<reference evidence="1" key="1">
    <citation type="journal article" date="2020" name="Nature">
        <title>Giant virus diversity and host interactions through global metagenomics.</title>
        <authorList>
            <person name="Schulz F."/>
            <person name="Roux S."/>
            <person name="Paez-Espino D."/>
            <person name="Jungbluth S."/>
            <person name="Walsh D.A."/>
            <person name="Denef V.J."/>
            <person name="McMahon K.D."/>
            <person name="Konstantinidis K.T."/>
            <person name="Eloe-Fadrosh E.A."/>
            <person name="Kyrpides N.C."/>
            <person name="Woyke T."/>
        </authorList>
    </citation>
    <scope>NUCLEOTIDE SEQUENCE</scope>
    <source>
        <strain evidence="1">GVMAG-M-3300020182-33</strain>
    </source>
</reference>
<dbReference type="EMBL" id="MN739305">
    <property type="protein sequence ID" value="QHS97821.1"/>
    <property type="molecule type" value="Genomic_DNA"/>
</dbReference>
<dbReference type="AlphaFoldDB" id="A0A6C0C151"/>
<proteinExistence type="predicted"/>
<protein>
    <submittedName>
        <fullName evidence="1">Uncharacterized protein</fullName>
    </submittedName>
</protein>
<accession>A0A6C0C151</accession>
<organism evidence="1">
    <name type="scientific">viral metagenome</name>
    <dbReference type="NCBI Taxonomy" id="1070528"/>
    <lineage>
        <taxon>unclassified sequences</taxon>
        <taxon>metagenomes</taxon>
        <taxon>organismal metagenomes</taxon>
    </lineage>
</organism>
<name>A0A6C0C151_9ZZZZ</name>
<sequence length="90" mass="9756">MRLDGRHGTFLTASIPWSVLIADVLRGTRRNSGSTIGVCAHFKEEPSVIGRIFTAFCSPRGATSPKSSAAMYSAWHFETDPAHATIRVPP</sequence>
<evidence type="ECO:0000313" key="1">
    <source>
        <dbReference type="EMBL" id="QHS97821.1"/>
    </source>
</evidence>